<name>A0AAD7EIK6_9AGAR</name>
<evidence type="ECO:0000256" key="2">
    <source>
        <dbReference type="SAM" id="Phobius"/>
    </source>
</evidence>
<evidence type="ECO:0000256" key="1">
    <source>
        <dbReference type="SAM" id="MobiDB-lite"/>
    </source>
</evidence>
<gene>
    <name evidence="3" type="ORF">DFH08DRAFT_318761</name>
</gene>
<protein>
    <submittedName>
        <fullName evidence="3">Uncharacterized protein</fullName>
    </submittedName>
</protein>
<comment type="caution">
    <text evidence="3">The sequence shown here is derived from an EMBL/GenBank/DDBJ whole genome shotgun (WGS) entry which is preliminary data.</text>
</comment>
<keyword evidence="4" id="KW-1185">Reference proteome</keyword>
<reference evidence="3" key="1">
    <citation type="submission" date="2023-03" db="EMBL/GenBank/DDBJ databases">
        <title>Massive genome expansion in bonnet fungi (Mycena s.s.) driven by repeated elements and novel gene families across ecological guilds.</title>
        <authorList>
            <consortium name="Lawrence Berkeley National Laboratory"/>
            <person name="Harder C.B."/>
            <person name="Miyauchi S."/>
            <person name="Viragh M."/>
            <person name="Kuo A."/>
            <person name="Thoen E."/>
            <person name="Andreopoulos B."/>
            <person name="Lu D."/>
            <person name="Skrede I."/>
            <person name="Drula E."/>
            <person name="Henrissat B."/>
            <person name="Morin E."/>
            <person name="Kohler A."/>
            <person name="Barry K."/>
            <person name="LaButti K."/>
            <person name="Morin E."/>
            <person name="Salamov A."/>
            <person name="Lipzen A."/>
            <person name="Mereny Z."/>
            <person name="Hegedus B."/>
            <person name="Baldrian P."/>
            <person name="Stursova M."/>
            <person name="Weitz H."/>
            <person name="Taylor A."/>
            <person name="Grigoriev I.V."/>
            <person name="Nagy L.G."/>
            <person name="Martin F."/>
            <person name="Kauserud H."/>
        </authorList>
    </citation>
    <scope>NUCLEOTIDE SEQUENCE</scope>
    <source>
        <strain evidence="3">CBHHK002</strain>
    </source>
</reference>
<evidence type="ECO:0000313" key="3">
    <source>
        <dbReference type="EMBL" id="KAJ7328280.1"/>
    </source>
</evidence>
<keyword evidence="2" id="KW-0472">Membrane</keyword>
<feature type="region of interest" description="Disordered" evidence="1">
    <location>
        <begin position="76"/>
        <end position="98"/>
    </location>
</feature>
<proteinExistence type="predicted"/>
<dbReference type="AlphaFoldDB" id="A0AAD7EIK6"/>
<keyword evidence="2" id="KW-0812">Transmembrane</keyword>
<dbReference type="EMBL" id="JARIHO010000039">
    <property type="protein sequence ID" value="KAJ7328280.1"/>
    <property type="molecule type" value="Genomic_DNA"/>
</dbReference>
<evidence type="ECO:0000313" key="4">
    <source>
        <dbReference type="Proteomes" id="UP001218218"/>
    </source>
</evidence>
<accession>A0AAD7EIK6</accession>
<dbReference type="Proteomes" id="UP001218218">
    <property type="component" value="Unassembled WGS sequence"/>
</dbReference>
<feature type="compositionally biased region" description="Pro residues" evidence="1">
    <location>
        <begin position="81"/>
        <end position="98"/>
    </location>
</feature>
<feature type="transmembrane region" description="Helical" evidence="2">
    <location>
        <begin position="37"/>
        <end position="59"/>
    </location>
</feature>
<sequence>MCESSLHLLPFDSLFPWSLMASPPVTFLAHHSIPHPSYVLCIAYFALPFFPAYFFLVLLSAPPPFYSSSSPPLSNTDYPSQPAPRAAPTPSVPPSPCPCSTPPPTRAWLRKWGPGAWLLCRAGRSELWREGRLRRRCDGMKFHTNLTKCALFDAGVDLNNRRHSRGKSGHLKRAAEVALRAGEALVPRLTALITASDRAHQEQESWGSWKHMGTV</sequence>
<keyword evidence="2" id="KW-1133">Transmembrane helix</keyword>
<organism evidence="3 4">
    <name type="scientific">Mycena albidolilacea</name>
    <dbReference type="NCBI Taxonomy" id="1033008"/>
    <lineage>
        <taxon>Eukaryota</taxon>
        <taxon>Fungi</taxon>
        <taxon>Dikarya</taxon>
        <taxon>Basidiomycota</taxon>
        <taxon>Agaricomycotina</taxon>
        <taxon>Agaricomycetes</taxon>
        <taxon>Agaricomycetidae</taxon>
        <taxon>Agaricales</taxon>
        <taxon>Marasmiineae</taxon>
        <taxon>Mycenaceae</taxon>
        <taxon>Mycena</taxon>
    </lineage>
</organism>